<reference evidence="2" key="1">
    <citation type="submission" date="2022-12" db="EMBL/GenBank/DDBJ databases">
        <title>Draft genome assemblies for two species of Escallonia (Escalloniales).</title>
        <authorList>
            <person name="Chanderbali A."/>
            <person name="Dervinis C."/>
            <person name="Anghel I."/>
            <person name="Soltis D."/>
            <person name="Soltis P."/>
            <person name="Zapata F."/>
        </authorList>
    </citation>
    <scope>NUCLEOTIDE SEQUENCE</scope>
    <source>
        <strain evidence="2">UCBG64.0493</strain>
        <tissue evidence="2">Leaf</tissue>
    </source>
</reference>
<evidence type="ECO:0000313" key="2">
    <source>
        <dbReference type="EMBL" id="KAK3031027.1"/>
    </source>
</evidence>
<sequence length="231" mass="25528">MSAYGHQMEREYSAERLSSSGASDMESGIYMTSFAVAIFIGALVTVGLLVITLLIALTVMLQSCQSKSAGVVEMQKFGDDYNFCKIYAMHAELNSLSADSVPAFCNDVAVRSIEKGLYMKDLNLTVSMAEGYFGNVKPLDDGLDVVLMDVDDFSSDPCDNVALLLRRRTAIQEEGFRIASVIGSQMEALTGPSLGKRIFKLPNPIYYDVEYHNESTYTLQKNTESKEYHDI</sequence>
<dbReference type="AlphaFoldDB" id="A0AA88WPG2"/>
<gene>
    <name evidence="2" type="ORF">RJ639_035058</name>
</gene>
<protein>
    <submittedName>
        <fullName evidence="2">Uncharacterized protein</fullName>
    </submittedName>
</protein>
<dbReference type="PANTHER" id="PTHR31284">
    <property type="entry name" value="ACID PHOSPHATASE-LIKE PROTEIN"/>
    <property type="match status" value="1"/>
</dbReference>
<accession>A0AA88WPG2</accession>
<dbReference type="Pfam" id="PF03767">
    <property type="entry name" value="Acid_phosphat_B"/>
    <property type="match status" value="1"/>
</dbReference>
<keyword evidence="1" id="KW-0812">Transmembrane</keyword>
<dbReference type="PANTHER" id="PTHR31284:SF22">
    <property type="entry name" value="ACID PHOSPHATASE"/>
    <property type="match status" value="1"/>
</dbReference>
<dbReference type="Proteomes" id="UP001188597">
    <property type="component" value="Unassembled WGS sequence"/>
</dbReference>
<organism evidence="2 3">
    <name type="scientific">Escallonia herrerae</name>
    <dbReference type="NCBI Taxonomy" id="1293975"/>
    <lineage>
        <taxon>Eukaryota</taxon>
        <taxon>Viridiplantae</taxon>
        <taxon>Streptophyta</taxon>
        <taxon>Embryophyta</taxon>
        <taxon>Tracheophyta</taxon>
        <taxon>Spermatophyta</taxon>
        <taxon>Magnoliopsida</taxon>
        <taxon>eudicotyledons</taxon>
        <taxon>Gunneridae</taxon>
        <taxon>Pentapetalae</taxon>
        <taxon>asterids</taxon>
        <taxon>campanulids</taxon>
        <taxon>Escalloniales</taxon>
        <taxon>Escalloniaceae</taxon>
        <taxon>Escallonia</taxon>
    </lineage>
</organism>
<comment type="caution">
    <text evidence="2">The sequence shown here is derived from an EMBL/GenBank/DDBJ whole genome shotgun (WGS) entry which is preliminary data.</text>
</comment>
<keyword evidence="1" id="KW-0472">Membrane</keyword>
<dbReference type="InterPro" id="IPR005519">
    <property type="entry name" value="Acid_phosphat_B-like"/>
</dbReference>
<name>A0AA88WPG2_9ASTE</name>
<dbReference type="Gene3D" id="3.40.50.1000">
    <property type="entry name" value="HAD superfamily/HAD-like"/>
    <property type="match status" value="2"/>
</dbReference>
<keyword evidence="3" id="KW-1185">Reference proteome</keyword>
<proteinExistence type="predicted"/>
<evidence type="ECO:0000256" key="1">
    <source>
        <dbReference type="SAM" id="Phobius"/>
    </source>
</evidence>
<evidence type="ECO:0000313" key="3">
    <source>
        <dbReference type="Proteomes" id="UP001188597"/>
    </source>
</evidence>
<dbReference type="InterPro" id="IPR023214">
    <property type="entry name" value="HAD_sf"/>
</dbReference>
<dbReference type="EMBL" id="JAVXUP010000319">
    <property type="protein sequence ID" value="KAK3031027.1"/>
    <property type="molecule type" value="Genomic_DNA"/>
</dbReference>
<keyword evidence="1" id="KW-1133">Transmembrane helix</keyword>
<feature type="transmembrane region" description="Helical" evidence="1">
    <location>
        <begin position="29"/>
        <end position="57"/>
    </location>
</feature>